<evidence type="ECO:0000256" key="2">
    <source>
        <dbReference type="ARBA" id="ARBA00006171"/>
    </source>
</evidence>
<dbReference type="InterPro" id="IPR036412">
    <property type="entry name" value="HAD-like_sf"/>
</dbReference>
<accession>A0A1Y5S3J7</accession>
<dbReference type="InterPro" id="IPR023214">
    <property type="entry name" value="HAD_sf"/>
</dbReference>
<keyword evidence="5" id="KW-0378">Hydrolase</keyword>
<dbReference type="Proteomes" id="UP000193307">
    <property type="component" value="Unassembled WGS sequence"/>
</dbReference>
<gene>
    <name evidence="5" type="primary">yieH</name>
    <name evidence="5" type="ORF">PAM7971_01239</name>
</gene>
<sequence>MTRPKLVIFDCDGVLVDSEPPTLELLREEFEQCGLSVTMPHIESEYVGMTMVNVAKKARAAGADLPDDWKDSIYLKMFERLKKGVPLIDGIEGALDALDAAGIPYAVGSNGPMAKMDITLGAHPAFLARLTGRIFSAHDCKAGKPDPELFLKAAAFMGVAPEHCVVVDDSQSGVIAGRRAGMRTLGFDTFGDGAHLIAEGAEHLASMDDLPAMIGL</sequence>
<keyword evidence="3" id="KW-0479">Metal-binding</keyword>
<dbReference type="InterPro" id="IPR051600">
    <property type="entry name" value="Beta-PGM-like"/>
</dbReference>
<comment type="similarity">
    <text evidence="2">Belongs to the HAD-like hydrolase superfamily. CbbY/CbbZ/Gph/YieH family.</text>
</comment>
<dbReference type="InterPro" id="IPR006439">
    <property type="entry name" value="HAD-SF_hydro_IA"/>
</dbReference>
<dbReference type="Gene3D" id="1.10.150.240">
    <property type="entry name" value="Putative phosphatase, domain 2"/>
    <property type="match status" value="1"/>
</dbReference>
<dbReference type="PANTHER" id="PTHR46193">
    <property type="entry name" value="6-PHOSPHOGLUCONATE PHOSPHATASE"/>
    <property type="match status" value="1"/>
</dbReference>
<dbReference type="SFLD" id="SFLDS00003">
    <property type="entry name" value="Haloacid_Dehalogenase"/>
    <property type="match status" value="1"/>
</dbReference>
<dbReference type="PANTHER" id="PTHR46193:SF10">
    <property type="entry name" value="6-PHOSPHOGLUCONATE PHOSPHATASE"/>
    <property type="match status" value="1"/>
</dbReference>
<dbReference type="GO" id="GO:0016787">
    <property type="term" value="F:hydrolase activity"/>
    <property type="evidence" value="ECO:0007669"/>
    <property type="project" value="UniProtKB-KW"/>
</dbReference>
<dbReference type="AlphaFoldDB" id="A0A1Y5S3J7"/>
<dbReference type="STRING" id="658057.SAMN04488032_10869"/>
<dbReference type="Pfam" id="PF00702">
    <property type="entry name" value="Hydrolase"/>
    <property type="match status" value="1"/>
</dbReference>
<keyword evidence="6" id="KW-1185">Reference proteome</keyword>
<dbReference type="SUPFAM" id="SSF56784">
    <property type="entry name" value="HAD-like"/>
    <property type="match status" value="1"/>
</dbReference>
<evidence type="ECO:0000256" key="3">
    <source>
        <dbReference type="ARBA" id="ARBA00022723"/>
    </source>
</evidence>
<dbReference type="SFLD" id="SFLDG01129">
    <property type="entry name" value="C1.5:_HAD__Beta-PGM__Phosphata"/>
    <property type="match status" value="1"/>
</dbReference>
<evidence type="ECO:0000313" key="5">
    <source>
        <dbReference type="EMBL" id="SLN31888.1"/>
    </source>
</evidence>
<evidence type="ECO:0000313" key="6">
    <source>
        <dbReference type="Proteomes" id="UP000193307"/>
    </source>
</evidence>
<dbReference type="PRINTS" id="PR00413">
    <property type="entry name" value="HADHALOGNASE"/>
</dbReference>
<reference evidence="5 6" key="1">
    <citation type="submission" date="2017-03" db="EMBL/GenBank/DDBJ databases">
        <authorList>
            <person name="Afonso C.L."/>
            <person name="Miller P.J."/>
            <person name="Scott M.A."/>
            <person name="Spackman E."/>
            <person name="Goraichik I."/>
            <person name="Dimitrov K.M."/>
            <person name="Suarez D.L."/>
            <person name="Swayne D.E."/>
        </authorList>
    </citation>
    <scope>NUCLEOTIDE SEQUENCE [LARGE SCALE GENOMIC DNA]</scope>
    <source>
        <strain evidence="5 6">CECT 7971</strain>
    </source>
</reference>
<dbReference type="GO" id="GO:0046872">
    <property type="term" value="F:metal ion binding"/>
    <property type="evidence" value="ECO:0007669"/>
    <property type="project" value="UniProtKB-KW"/>
</dbReference>
<dbReference type="RefSeq" id="WP_085848133.1">
    <property type="nucleotide sequence ID" value="NZ_FNZV01000008.1"/>
</dbReference>
<name>A0A1Y5S3J7_9RHOB</name>
<evidence type="ECO:0000256" key="4">
    <source>
        <dbReference type="ARBA" id="ARBA00022842"/>
    </source>
</evidence>
<protein>
    <submittedName>
        <fullName evidence="5">6-phosphogluconate phosphatase</fullName>
        <ecNumber evidence="5">3.1.3.-</ecNumber>
    </submittedName>
</protein>
<dbReference type="InterPro" id="IPR023198">
    <property type="entry name" value="PGP-like_dom2"/>
</dbReference>
<dbReference type="Gene3D" id="3.40.50.1000">
    <property type="entry name" value="HAD superfamily/HAD-like"/>
    <property type="match status" value="1"/>
</dbReference>
<dbReference type="NCBIfam" id="TIGR01509">
    <property type="entry name" value="HAD-SF-IA-v3"/>
    <property type="match status" value="1"/>
</dbReference>
<organism evidence="5 6">
    <name type="scientific">Pacificibacter marinus</name>
    <dbReference type="NCBI Taxonomy" id="658057"/>
    <lineage>
        <taxon>Bacteria</taxon>
        <taxon>Pseudomonadati</taxon>
        <taxon>Pseudomonadota</taxon>
        <taxon>Alphaproteobacteria</taxon>
        <taxon>Rhodobacterales</taxon>
        <taxon>Roseobacteraceae</taxon>
        <taxon>Pacificibacter</taxon>
    </lineage>
</organism>
<dbReference type="EMBL" id="FWFW01000003">
    <property type="protein sequence ID" value="SLN31888.1"/>
    <property type="molecule type" value="Genomic_DNA"/>
</dbReference>
<dbReference type="OrthoDB" id="9797743at2"/>
<proteinExistence type="inferred from homology"/>
<comment type="cofactor">
    <cofactor evidence="1">
        <name>Mg(2+)</name>
        <dbReference type="ChEBI" id="CHEBI:18420"/>
    </cofactor>
</comment>
<keyword evidence="4" id="KW-0460">Magnesium</keyword>
<evidence type="ECO:0000256" key="1">
    <source>
        <dbReference type="ARBA" id="ARBA00001946"/>
    </source>
</evidence>
<dbReference type="EC" id="3.1.3.-" evidence="5"/>